<accession>H8GW50</accession>
<evidence type="ECO:0000313" key="3">
    <source>
        <dbReference type="Proteomes" id="UP000007575"/>
    </source>
</evidence>
<dbReference type="Proteomes" id="UP000007575">
    <property type="component" value="Chromosome"/>
</dbReference>
<evidence type="ECO:0000256" key="1">
    <source>
        <dbReference type="SAM" id="MobiDB-lite"/>
    </source>
</evidence>
<dbReference type="PROSITE" id="PS51257">
    <property type="entry name" value="PROKAR_LIPOPROTEIN"/>
    <property type="match status" value="1"/>
</dbReference>
<organism evidence="2 3">
    <name type="scientific">Deinococcus gobiensis (strain DSM 21396 / JCM 16679 / CGMCC 1.7299 / I-0)</name>
    <dbReference type="NCBI Taxonomy" id="745776"/>
    <lineage>
        <taxon>Bacteria</taxon>
        <taxon>Thermotogati</taxon>
        <taxon>Deinococcota</taxon>
        <taxon>Deinococci</taxon>
        <taxon>Deinococcales</taxon>
        <taxon>Deinococcaceae</taxon>
        <taxon>Deinococcus</taxon>
    </lineage>
</organism>
<dbReference type="AlphaFoldDB" id="H8GW50"/>
<dbReference type="HOGENOM" id="CLU_3327124_0_0_0"/>
<feature type="compositionally biased region" description="Low complexity" evidence="1">
    <location>
        <begin position="7"/>
        <end position="17"/>
    </location>
</feature>
<protein>
    <submittedName>
        <fullName evidence="2">Uncharacterized protein</fullName>
    </submittedName>
</protein>
<keyword evidence="3" id="KW-1185">Reference proteome</keyword>
<name>H8GW50_DEIGI</name>
<evidence type="ECO:0000313" key="2">
    <source>
        <dbReference type="EMBL" id="AFD24415.1"/>
    </source>
</evidence>
<dbReference type="EMBL" id="CP002191">
    <property type="protein sequence ID" value="AFD24415.1"/>
    <property type="molecule type" value="Genomic_DNA"/>
</dbReference>
<feature type="compositionally biased region" description="Pro residues" evidence="1">
    <location>
        <begin position="27"/>
        <end position="38"/>
    </location>
</feature>
<reference evidence="2 3" key="1">
    <citation type="journal article" date="2012" name="PLoS ONE">
        <title>Genome sequence and transcriptome analysis of the radioresistant bacterium Deinococcus gobiensis: insights into the extreme environmental adaptations.</title>
        <authorList>
            <person name="Yuan M."/>
            <person name="Chen M."/>
            <person name="Zhang W."/>
            <person name="Lu W."/>
            <person name="Wang J."/>
            <person name="Yang M."/>
            <person name="Zhao P."/>
            <person name="Tang R."/>
            <person name="Li X."/>
            <person name="Hao Y."/>
            <person name="Zhou Z."/>
            <person name="Zhan Y."/>
            <person name="Yu H."/>
            <person name="Teng C."/>
            <person name="Yan Y."/>
            <person name="Ping S."/>
            <person name="Wang Y."/>
            <person name="Lin M."/>
        </authorList>
    </citation>
    <scope>NUCLEOTIDE SEQUENCE [LARGE SCALE GENOMIC DNA]</scope>
    <source>
        <strain evidence="2 3">I-0</strain>
    </source>
</reference>
<dbReference type="KEGG" id="dgo:DGo_CA0488"/>
<gene>
    <name evidence="2" type="ordered locus">DGo_CA0488</name>
</gene>
<proteinExistence type="predicted"/>
<feature type="region of interest" description="Disordered" evidence="1">
    <location>
        <begin position="1"/>
        <end position="38"/>
    </location>
</feature>
<dbReference type="STRING" id="745776.DGo_CA0488"/>
<sequence>MFPLDRAAACGPAGAGCRLSATGRLPTPTPTPTPEVLP</sequence>